<proteinExistence type="predicted"/>
<feature type="signal peptide" evidence="1">
    <location>
        <begin position="1"/>
        <end position="18"/>
    </location>
</feature>
<sequence length="538" mass="60442">MTFGVFLMISSLIEWSLAALLIVIDKCQIDLTTLAAWAGPGSVVQKCMATILLITECNDASRVIELFHWLRANVPAAAFKRFPIIDTNERRLELRPELAREYLTHLDIPALQQNPEQDYLLGHGVIQFIVGRNDTVMLDIWVAHSLATDLWWERLLRHAHTNKSNDLSQLLRAVKKHVGAKQLIDWLYHYVRSEKDTFTFFRYFDSLAELGYNPLLFSLEDPRHFCAERLNMAHSANSHPRWLQPIVLLDFLDCISQKYSNYSLANDPRAALELGALVGIVNVVFAMCLYADGIRLSNTPPRGRTHSGNIAVPNWLATMSSCRLALVIACIFGYEPPRDFATMLVKYDRIEPKFALWLSVNLWINACPEFNPRPPFLDCLPLAFQRALGTFLHQHTATAAGFAFDMDGDNAIKSSVHYLRHIVRADPIQMLALMPWPFVPECVRDGMDPMLVDLARLASSILEATRLALRTTPPFALPTGGGAGVAYLPGLAGTYTLAELARTDALAASKLQQMLVARVRVMYHNESVLVALIESCCR</sequence>
<protein>
    <recommendedName>
        <fullName evidence="4">Condensation domain-containing protein</fullName>
    </recommendedName>
</protein>
<evidence type="ECO:0008006" key="4">
    <source>
        <dbReference type="Google" id="ProtNLM"/>
    </source>
</evidence>
<evidence type="ECO:0000313" key="3">
    <source>
        <dbReference type="Proteomes" id="UP000193411"/>
    </source>
</evidence>
<keyword evidence="3" id="KW-1185">Reference proteome</keyword>
<gene>
    <name evidence="2" type="ORF">BCR44DRAFT_66740</name>
</gene>
<comment type="caution">
    <text evidence="2">The sequence shown here is derived from an EMBL/GenBank/DDBJ whole genome shotgun (WGS) entry which is preliminary data.</text>
</comment>
<keyword evidence="1" id="KW-0732">Signal</keyword>
<accession>A0A1Y2H8T0</accession>
<reference evidence="2 3" key="1">
    <citation type="submission" date="2016-07" db="EMBL/GenBank/DDBJ databases">
        <title>Pervasive Adenine N6-methylation of Active Genes in Fungi.</title>
        <authorList>
            <consortium name="DOE Joint Genome Institute"/>
            <person name="Mondo S.J."/>
            <person name="Dannebaum R.O."/>
            <person name="Kuo R.C."/>
            <person name="Labutti K."/>
            <person name="Haridas S."/>
            <person name="Kuo A."/>
            <person name="Salamov A."/>
            <person name="Ahrendt S.R."/>
            <person name="Lipzen A."/>
            <person name="Sullivan W."/>
            <person name="Andreopoulos W.B."/>
            <person name="Clum A."/>
            <person name="Lindquist E."/>
            <person name="Daum C."/>
            <person name="Ramamoorthy G.K."/>
            <person name="Gryganskyi A."/>
            <person name="Culley D."/>
            <person name="Magnuson J.K."/>
            <person name="James T.Y."/>
            <person name="O'Malley M.A."/>
            <person name="Stajich J.E."/>
            <person name="Spatafora J.W."/>
            <person name="Visel A."/>
            <person name="Grigoriev I.V."/>
        </authorList>
    </citation>
    <scope>NUCLEOTIDE SEQUENCE [LARGE SCALE GENOMIC DNA]</scope>
    <source>
        <strain evidence="2 3">PL171</strain>
    </source>
</reference>
<organism evidence="2 3">
    <name type="scientific">Catenaria anguillulae PL171</name>
    <dbReference type="NCBI Taxonomy" id="765915"/>
    <lineage>
        <taxon>Eukaryota</taxon>
        <taxon>Fungi</taxon>
        <taxon>Fungi incertae sedis</taxon>
        <taxon>Blastocladiomycota</taxon>
        <taxon>Blastocladiomycetes</taxon>
        <taxon>Blastocladiales</taxon>
        <taxon>Catenariaceae</taxon>
        <taxon>Catenaria</taxon>
    </lineage>
</organism>
<feature type="chain" id="PRO_5012011145" description="Condensation domain-containing protein" evidence="1">
    <location>
        <begin position="19"/>
        <end position="538"/>
    </location>
</feature>
<dbReference type="AlphaFoldDB" id="A0A1Y2H8T0"/>
<name>A0A1Y2H8T0_9FUNG</name>
<dbReference type="Proteomes" id="UP000193411">
    <property type="component" value="Unassembled WGS sequence"/>
</dbReference>
<evidence type="ECO:0000256" key="1">
    <source>
        <dbReference type="SAM" id="SignalP"/>
    </source>
</evidence>
<evidence type="ECO:0000313" key="2">
    <source>
        <dbReference type="EMBL" id="ORZ30987.1"/>
    </source>
</evidence>
<dbReference type="EMBL" id="MCFL01000070">
    <property type="protein sequence ID" value="ORZ30987.1"/>
    <property type="molecule type" value="Genomic_DNA"/>
</dbReference>